<evidence type="ECO:0000313" key="2">
    <source>
        <dbReference type="Proteomes" id="UP000002011"/>
    </source>
</evidence>
<organism evidence="1 2">
    <name type="scientific">Dyadobacter fermentans (strain ATCC 700827 / DSM 18053 / CIP 107007 / KCTC 52180 / NS114)</name>
    <dbReference type="NCBI Taxonomy" id="471854"/>
    <lineage>
        <taxon>Bacteria</taxon>
        <taxon>Pseudomonadati</taxon>
        <taxon>Bacteroidota</taxon>
        <taxon>Cytophagia</taxon>
        <taxon>Cytophagales</taxon>
        <taxon>Spirosomataceae</taxon>
        <taxon>Dyadobacter</taxon>
    </lineage>
</organism>
<dbReference type="AlphaFoldDB" id="C6W3M7"/>
<evidence type="ECO:0000313" key="1">
    <source>
        <dbReference type="EMBL" id="ACT94004.1"/>
    </source>
</evidence>
<reference evidence="1 2" key="1">
    <citation type="journal article" date="2009" name="Stand. Genomic Sci.">
        <title>Complete genome sequence of Dyadobacter fermentans type strain (NS114).</title>
        <authorList>
            <person name="Lang E."/>
            <person name="Lapidus A."/>
            <person name="Chertkov O."/>
            <person name="Brettin T."/>
            <person name="Detter J.C."/>
            <person name="Han C."/>
            <person name="Copeland A."/>
            <person name="Glavina Del Rio T."/>
            <person name="Nolan M."/>
            <person name="Chen F."/>
            <person name="Lucas S."/>
            <person name="Tice H."/>
            <person name="Cheng J.F."/>
            <person name="Land M."/>
            <person name="Hauser L."/>
            <person name="Chang Y.J."/>
            <person name="Jeffries C.D."/>
            <person name="Kopitz M."/>
            <person name="Bruce D."/>
            <person name="Goodwin L."/>
            <person name="Pitluck S."/>
            <person name="Ovchinnikova G."/>
            <person name="Pati A."/>
            <person name="Ivanova N."/>
            <person name="Mavrommatis K."/>
            <person name="Chen A."/>
            <person name="Palaniappan K."/>
            <person name="Chain P."/>
            <person name="Bristow J."/>
            <person name="Eisen J.A."/>
            <person name="Markowitz V."/>
            <person name="Hugenholtz P."/>
            <person name="Goker M."/>
            <person name="Rohde M."/>
            <person name="Kyrpides N.C."/>
            <person name="Klenk H.P."/>
        </authorList>
    </citation>
    <scope>NUCLEOTIDE SEQUENCE [LARGE SCALE GENOMIC DNA]</scope>
    <source>
        <strain evidence="2">ATCC 700827 / DSM 18053 / CIP 107007 / KCTC 52180 / NS114</strain>
    </source>
</reference>
<dbReference type="KEGG" id="dfe:Dfer_2789"/>
<accession>C6W3M7</accession>
<proteinExistence type="predicted"/>
<dbReference type="Proteomes" id="UP000002011">
    <property type="component" value="Chromosome"/>
</dbReference>
<dbReference type="OrthoDB" id="9799824at2"/>
<gene>
    <name evidence="1" type="ordered locus">Dfer_2789</name>
</gene>
<dbReference type="HOGENOM" id="CLU_2522265_0_0_10"/>
<protein>
    <submittedName>
        <fullName evidence="1">Uncharacterized protein</fullName>
    </submittedName>
</protein>
<dbReference type="STRING" id="471854.Dfer_2789"/>
<name>C6W3M7_DYAFD</name>
<keyword evidence="2" id="KW-1185">Reference proteome</keyword>
<sequence>MPPRYYLDTLVFGGVFDAEFEVESRRIFELVKFGEVICILSEVTQGELADAPKRVRHFVQSIMGYFIEEIPLTDESILLAELKL</sequence>
<dbReference type="eggNOG" id="COG1848">
    <property type="taxonomic scope" value="Bacteria"/>
</dbReference>
<dbReference type="EMBL" id="CP001619">
    <property type="protein sequence ID" value="ACT94004.1"/>
    <property type="molecule type" value="Genomic_DNA"/>
</dbReference>